<reference evidence="8" key="1">
    <citation type="submission" date="2022-03" db="EMBL/GenBank/DDBJ databases">
        <title>Complete genome sequence of Caldinitratiruptor microaerophilus.</title>
        <authorList>
            <person name="Mukaiyama R."/>
            <person name="Nishiyama T."/>
            <person name="Ueda K."/>
        </authorList>
    </citation>
    <scope>NUCLEOTIDE SEQUENCE</scope>
    <source>
        <strain evidence="8">JCM 16183</strain>
    </source>
</reference>
<dbReference type="InterPro" id="IPR036986">
    <property type="entry name" value="S4_RNA-bd_sf"/>
</dbReference>
<evidence type="ECO:0000259" key="7">
    <source>
        <dbReference type="SMART" id="SM00363"/>
    </source>
</evidence>
<evidence type="ECO:0000256" key="2">
    <source>
        <dbReference type="ARBA" id="ARBA00022884"/>
    </source>
</evidence>
<feature type="region of interest" description="Disordered" evidence="6">
    <location>
        <begin position="1"/>
        <end position="43"/>
    </location>
</feature>
<dbReference type="KEGG" id="cmic:caldi_10690"/>
<keyword evidence="2 4" id="KW-0694">RNA-binding</keyword>
<dbReference type="CDD" id="cd00165">
    <property type="entry name" value="S4"/>
    <property type="match status" value="1"/>
</dbReference>
<dbReference type="PANTHER" id="PTHR47683:SF2">
    <property type="entry name" value="RNA-BINDING S4 DOMAIN-CONTAINING PROTEIN"/>
    <property type="match status" value="1"/>
</dbReference>
<keyword evidence="3 5" id="KW-0413">Isomerase</keyword>
<feature type="region of interest" description="Disordered" evidence="6">
    <location>
        <begin position="290"/>
        <end position="358"/>
    </location>
</feature>
<dbReference type="GO" id="GO:0005829">
    <property type="term" value="C:cytosol"/>
    <property type="evidence" value="ECO:0007669"/>
    <property type="project" value="UniProtKB-ARBA"/>
</dbReference>
<dbReference type="InterPro" id="IPR002942">
    <property type="entry name" value="S4_RNA-bd"/>
</dbReference>
<dbReference type="InterPro" id="IPR050343">
    <property type="entry name" value="RsuA_PseudoU_synthase"/>
</dbReference>
<dbReference type="PANTHER" id="PTHR47683">
    <property type="entry name" value="PSEUDOURIDINE SYNTHASE FAMILY PROTEIN-RELATED"/>
    <property type="match status" value="1"/>
</dbReference>
<feature type="compositionally biased region" description="Pro residues" evidence="6">
    <location>
        <begin position="293"/>
        <end position="304"/>
    </location>
</feature>
<feature type="domain" description="RNA-binding S4" evidence="7">
    <location>
        <begin position="47"/>
        <end position="105"/>
    </location>
</feature>
<dbReference type="SMART" id="SM00363">
    <property type="entry name" value="S4"/>
    <property type="match status" value="1"/>
</dbReference>
<dbReference type="Pfam" id="PF00849">
    <property type="entry name" value="PseudoU_synth_2"/>
    <property type="match status" value="1"/>
</dbReference>
<dbReference type="SUPFAM" id="SSF55174">
    <property type="entry name" value="Alpha-L RNA-binding motif"/>
    <property type="match status" value="1"/>
</dbReference>
<dbReference type="FunFam" id="3.10.290.10:FF:000003">
    <property type="entry name" value="Pseudouridine synthase"/>
    <property type="match status" value="1"/>
</dbReference>
<dbReference type="Gene3D" id="3.30.70.1560">
    <property type="entry name" value="Alpha-L RNA-binding motif"/>
    <property type="match status" value="1"/>
</dbReference>
<accession>A0AA35CK49</accession>
<dbReference type="AlphaFoldDB" id="A0AA35CK49"/>
<evidence type="ECO:0000313" key="8">
    <source>
        <dbReference type="EMBL" id="BDG59979.1"/>
    </source>
</evidence>
<dbReference type="InterPro" id="IPR020103">
    <property type="entry name" value="PsdUridine_synth_cat_dom_sf"/>
</dbReference>
<dbReference type="CDD" id="cd02870">
    <property type="entry name" value="PseudoU_synth_RsuA_like"/>
    <property type="match status" value="1"/>
</dbReference>
<dbReference type="InterPro" id="IPR020094">
    <property type="entry name" value="TruA/RsuA/RluB/E/F_N"/>
</dbReference>
<dbReference type="SUPFAM" id="SSF55120">
    <property type="entry name" value="Pseudouridine synthase"/>
    <property type="match status" value="1"/>
</dbReference>
<keyword evidence="9" id="KW-1185">Reference proteome</keyword>
<gene>
    <name evidence="8" type="ORF">caldi_10690</name>
</gene>
<proteinExistence type="inferred from homology"/>
<dbReference type="PROSITE" id="PS01149">
    <property type="entry name" value="PSI_RSU"/>
    <property type="match status" value="1"/>
</dbReference>
<dbReference type="EC" id="5.4.99.-" evidence="5"/>
<evidence type="ECO:0000256" key="1">
    <source>
        <dbReference type="ARBA" id="ARBA00008348"/>
    </source>
</evidence>
<dbReference type="InterPro" id="IPR006145">
    <property type="entry name" value="PsdUridine_synth_RsuA/RluA"/>
</dbReference>
<evidence type="ECO:0000256" key="3">
    <source>
        <dbReference type="ARBA" id="ARBA00023235"/>
    </source>
</evidence>
<comment type="similarity">
    <text evidence="1 5">Belongs to the pseudouridine synthase RsuA family.</text>
</comment>
<name>A0AA35CK49_9FIRM</name>
<feature type="compositionally biased region" description="Low complexity" evidence="6">
    <location>
        <begin position="305"/>
        <end position="314"/>
    </location>
</feature>
<dbReference type="InterPro" id="IPR000748">
    <property type="entry name" value="PsdUridine_synth_RsuA/RluB/E/F"/>
</dbReference>
<dbReference type="GO" id="GO:0000455">
    <property type="term" value="P:enzyme-directed rRNA pseudouridine synthesis"/>
    <property type="evidence" value="ECO:0007669"/>
    <property type="project" value="UniProtKB-ARBA"/>
</dbReference>
<organism evidence="8 9">
    <name type="scientific">Caldinitratiruptor microaerophilus</name>
    <dbReference type="NCBI Taxonomy" id="671077"/>
    <lineage>
        <taxon>Bacteria</taxon>
        <taxon>Bacillati</taxon>
        <taxon>Bacillota</taxon>
        <taxon>Clostridia</taxon>
        <taxon>Eubacteriales</taxon>
        <taxon>Symbiobacteriaceae</taxon>
        <taxon>Caldinitratiruptor</taxon>
    </lineage>
</organism>
<evidence type="ECO:0000256" key="4">
    <source>
        <dbReference type="PROSITE-ProRule" id="PRU00182"/>
    </source>
</evidence>
<dbReference type="RefSeq" id="WP_319951798.1">
    <property type="nucleotide sequence ID" value="NZ_AP025628.1"/>
</dbReference>
<evidence type="ECO:0000313" key="9">
    <source>
        <dbReference type="Proteomes" id="UP001163687"/>
    </source>
</evidence>
<dbReference type="GO" id="GO:0003723">
    <property type="term" value="F:RNA binding"/>
    <property type="evidence" value="ECO:0007669"/>
    <property type="project" value="UniProtKB-KW"/>
</dbReference>
<dbReference type="Gene3D" id="3.10.290.10">
    <property type="entry name" value="RNA-binding S4 domain"/>
    <property type="match status" value="1"/>
</dbReference>
<dbReference type="GO" id="GO:0120159">
    <property type="term" value="F:rRNA pseudouridine synthase activity"/>
    <property type="evidence" value="ECO:0007669"/>
    <property type="project" value="UniProtKB-ARBA"/>
</dbReference>
<protein>
    <recommendedName>
        <fullName evidence="5">Pseudouridine synthase</fullName>
        <ecNumber evidence="5">5.4.99.-</ecNumber>
    </recommendedName>
</protein>
<dbReference type="PROSITE" id="PS50889">
    <property type="entry name" value="S4"/>
    <property type="match status" value="1"/>
</dbReference>
<dbReference type="NCBIfam" id="TIGR00093">
    <property type="entry name" value="pseudouridine synthase"/>
    <property type="match status" value="1"/>
</dbReference>
<sequence length="358" mass="38790">MARRDKPTSRPESGRKKVPGREDTARRRPAPGRRRAAETGLVTGEPERLQKILARAGVASRRHSEELILAGRVRVNGEVVTRLGTRAVAGVDRIEVDGRPIGEREPLAYVVLNKPKGYVTTLHDPEGRPTVVDLIEGAPVRLYPVGRLDYDTEGLLLLTNDGELAHALAHPSSEVSKTYVARVRGVPTAAKLRTLEQGVRLEDGITAPARVRLLAVRTDRRNPRNQVATVELTIHEGRNRQVRRMLAAVGHEVIQLTRTRVGPLRLAGLAPGEFRYLTLRDIKSLRHAAGLPADPPGPLAPVPAGPERGAAGVPEPSPAPSPRRPPSRRPGARQGPAGAAGKPPRKEMRRSATKSSRA</sequence>
<evidence type="ECO:0000256" key="5">
    <source>
        <dbReference type="RuleBase" id="RU003887"/>
    </source>
</evidence>
<evidence type="ECO:0000256" key="6">
    <source>
        <dbReference type="SAM" id="MobiDB-lite"/>
    </source>
</evidence>
<dbReference type="Gene3D" id="3.30.70.580">
    <property type="entry name" value="Pseudouridine synthase I, catalytic domain, N-terminal subdomain"/>
    <property type="match status" value="1"/>
</dbReference>
<feature type="compositionally biased region" description="Low complexity" evidence="6">
    <location>
        <begin position="332"/>
        <end position="342"/>
    </location>
</feature>
<dbReference type="FunFam" id="3.30.70.1560:FF:000001">
    <property type="entry name" value="Pseudouridine synthase"/>
    <property type="match status" value="1"/>
</dbReference>
<feature type="compositionally biased region" description="Basic and acidic residues" evidence="6">
    <location>
        <begin position="1"/>
        <end position="26"/>
    </location>
</feature>
<dbReference type="InterPro" id="IPR018496">
    <property type="entry name" value="PsdUridine_synth_RsuA/RluB_CS"/>
</dbReference>
<dbReference type="InterPro" id="IPR042092">
    <property type="entry name" value="PsdUridine_s_RsuA/RluB/E/F_cat"/>
</dbReference>
<dbReference type="Pfam" id="PF01479">
    <property type="entry name" value="S4"/>
    <property type="match status" value="1"/>
</dbReference>
<dbReference type="EMBL" id="AP025628">
    <property type="protein sequence ID" value="BDG59979.1"/>
    <property type="molecule type" value="Genomic_DNA"/>
</dbReference>
<dbReference type="Proteomes" id="UP001163687">
    <property type="component" value="Chromosome"/>
</dbReference>
<feature type="compositionally biased region" description="Pro residues" evidence="6">
    <location>
        <begin position="315"/>
        <end position="324"/>
    </location>
</feature>